<protein>
    <recommendedName>
        <fullName evidence="1">DUF6533 domain-containing protein</fullName>
    </recommendedName>
</protein>
<dbReference type="Proteomes" id="UP000053820">
    <property type="component" value="Unassembled WGS sequence"/>
</dbReference>
<evidence type="ECO:0000259" key="1">
    <source>
        <dbReference type="Pfam" id="PF20151"/>
    </source>
</evidence>
<gene>
    <name evidence="2" type="ORF">HYDPIDRAFT_33326</name>
</gene>
<name>A0A0C9W8C1_9AGAM</name>
<dbReference type="Pfam" id="PF20151">
    <property type="entry name" value="DUF6533"/>
    <property type="match status" value="1"/>
</dbReference>
<dbReference type="EMBL" id="KN839892">
    <property type="protein sequence ID" value="KIJ59256.1"/>
    <property type="molecule type" value="Genomic_DNA"/>
</dbReference>
<dbReference type="AlphaFoldDB" id="A0A0C9W8C1"/>
<accession>A0A0C9W8C1</accession>
<evidence type="ECO:0000313" key="2">
    <source>
        <dbReference type="EMBL" id="KIJ59256.1"/>
    </source>
</evidence>
<proteinExistence type="predicted"/>
<dbReference type="OrthoDB" id="3354157at2759"/>
<organism evidence="2 3">
    <name type="scientific">Hydnomerulius pinastri MD-312</name>
    <dbReference type="NCBI Taxonomy" id="994086"/>
    <lineage>
        <taxon>Eukaryota</taxon>
        <taxon>Fungi</taxon>
        <taxon>Dikarya</taxon>
        <taxon>Basidiomycota</taxon>
        <taxon>Agaricomycotina</taxon>
        <taxon>Agaricomycetes</taxon>
        <taxon>Agaricomycetidae</taxon>
        <taxon>Boletales</taxon>
        <taxon>Boletales incertae sedis</taxon>
        <taxon>Leucogyrophana</taxon>
    </lineage>
</organism>
<dbReference type="InterPro" id="IPR045340">
    <property type="entry name" value="DUF6533"/>
</dbReference>
<keyword evidence="3" id="KW-1185">Reference proteome</keyword>
<sequence>MSLDNSLPEAPNTYAELVFHLLTAFLYERSPAVIILYDHMLTLDQEIEYIWNQPSIAAILYVPIRYLGDAVAVYGDEFYLLSTNDR</sequence>
<reference evidence="2 3" key="1">
    <citation type="submission" date="2014-04" db="EMBL/GenBank/DDBJ databases">
        <title>Evolutionary Origins and Diversification of the Mycorrhizal Mutualists.</title>
        <authorList>
            <consortium name="DOE Joint Genome Institute"/>
            <consortium name="Mycorrhizal Genomics Consortium"/>
            <person name="Kohler A."/>
            <person name="Kuo A."/>
            <person name="Nagy L.G."/>
            <person name="Floudas D."/>
            <person name="Copeland A."/>
            <person name="Barry K.W."/>
            <person name="Cichocki N."/>
            <person name="Veneault-Fourrey C."/>
            <person name="LaButti K."/>
            <person name="Lindquist E.A."/>
            <person name="Lipzen A."/>
            <person name="Lundell T."/>
            <person name="Morin E."/>
            <person name="Murat C."/>
            <person name="Riley R."/>
            <person name="Ohm R."/>
            <person name="Sun H."/>
            <person name="Tunlid A."/>
            <person name="Henrissat B."/>
            <person name="Grigoriev I.V."/>
            <person name="Hibbett D.S."/>
            <person name="Martin F."/>
        </authorList>
    </citation>
    <scope>NUCLEOTIDE SEQUENCE [LARGE SCALE GENOMIC DNA]</scope>
    <source>
        <strain evidence="2 3">MD-312</strain>
    </source>
</reference>
<dbReference type="HOGENOM" id="CLU_2333548_0_0_1"/>
<feature type="domain" description="DUF6533" evidence="1">
    <location>
        <begin position="31"/>
        <end position="68"/>
    </location>
</feature>
<evidence type="ECO:0000313" key="3">
    <source>
        <dbReference type="Proteomes" id="UP000053820"/>
    </source>
</evidence>